<keyword evidence="12" id="KW-1185">Reference proteome</keyword>
<dbReference type="InterPro" id="IPR011527">
    <property type="entry name" value="ABC1_TM_dom"/>
</dbReference>
<comment type="subcellular location">
    <subcellularLocation>
        <location evidence="1">Membrane</location>
        <topology evidence="1">Multi-pass membrane protein</topology>
    </subcellularLocation>
</comment>
<dbReference type="Gene3D" id="1.20.1560.10">
    <property type="entry name" value="ABC transporter type 1, transmembrane domain"/>
    <property type="match status" value="2"/>
</dbReference>
<dbReference type="Proteomes" id="UP000070168">
    <property type="component" value="Unassembled WGS sequence"/>
</dbReference>
<evidence type="ECO:0000256" key="1">
    <source>
        <dbReference type="ARBA" id="ARBA00004141"/>
    </source>
</evidence>
<dbReference type="GO" id="GO:0016887">
    <property type="term" value="F:ATP hydrolysis activity"/>
    <property type="evidence" value="ECO:0007669"/>
    <property type="project" value="InterPro"/>
</dbReference>
<feature type="transmembrane region" description="Helical" evidence="8">
    <location>
        <begin position="116"/>
        <end position="135"/>
    </location>
</feature>
<dbReference type="InterPro" id="IPR003439">
    <property type="entry name" value="ABC_transporter-like_ATP-bd"/>
</dbReference>
<organism evidence="11 12">
    <name type="scientific">Penicillium patulum</name>
    <name type="common">Penicillium griseofulvum</name>
    <dbReference type="NCBI Taxonomy" id="5078"/>
    <lineage>
        <taxon>Eukaryota</taxon>
        <taxon>Fungi</taxon>
        <taxon>Dikarya</taxon>
        <taxon>Ascomycota</taxon>
        <taxon>Pezizomycotina</taxon>
        <taxon>Eurotiomycetes</taxon>
        <taxon>Eurotiomycetidae</taxon>
        <taxon>Eurotiales</taxon>
        <taxon>Aspergillaceae</taxon>
        <taxon>Penicillium</taxon>
    </lineage>
</organism>
<feature type="domain" description="ABC transporter" evidence="9">
    <location>
        <begin position="313"/>
        <end position="542"/>
    </location>
</feature>
<feature type="transmembrane region" description="Helical" evidence="8">
    <location>
        <begin position="593"/>
        <end position="617"/>
    </location>
</feature>
<dbReference type="PROSITE" id="PS50893">
    <property type="entry name" value="ABC_TRANSPORTER_2"/>
    <property type="match status" value="2"/>
</dbReference>
<dbReference type="InterPro" id="IPR044726">
    <property type="entry name" value="ABCC_6TM_D2"/>
</dbReference>
<dbReference type="OrthoDB" id="4139357at2759"/>
<feature type="transmembrane region" description="Helical" evidence="8">
    <location>
        <begin position="817"/>
        <end position="839"/>
    </location>
</feature>
<evidence type="ECO:0000256" key="4">
    <source>
        <dbReference type="ARBA" id="ARBA00022741"/>
    </source>
</evidence>
<sequence length="1162" mass="128509">MSHLIGYVSDPPTGDTARIRGFKLLSVTMLIYVGSALFNGRREAAKRRAMIAVKGSLIGILHEKTLQCNDDGHSALGLMTNDVEELQMAFGWAHVIWSSFISLSLGLYLLASRLGWASIIPLMLVLLTSQCGRYATKHFVKKRRAWNDATRFRVGLTKALLENLKPIKMMGYSHVMESKVRAARDNELRAGLVTSQLDVIMAASGSFSNVVSPAITLALYIVFARTSGNVALDADLLFTSFALIQMVTLPATSIMFLLPELVEAMAGFDRLQKFLLQPDHQDNCKLLEGQVKHFLAYIWGDQFRHDDDYAILMKFATVRYETSDLPVLNNINLEIRPGWLVLVVGATGSGKTTLAKTILGDVRLQSGSVSTSPNNIAFCAQSPWLRDGTIRDIIAGPPGCRVTDEKWYQRVLHACDLEVDLFGLPNGDNTVVSGGGMSLSAGQKERLALARAVYSGLDIIILDDALSSVDEETASRVMQRLLGPTGLLRELNKTVVMITDSKDLLGNSDLIVILNPDGTICEQGVWDDPKVQSCYNELDPQPDIELPQDKPKKEIQQMNVPRPDYSMPEESMDVLLRPVNSTIYKQYVATIGVYRFLVAIFIFLSSAAFVVFIQTWFRMWTEDEAGGKRITFYIGVYFALTIGHWVSLTGIGTIKFLVVPTFGRALHDQLLTTVIKAPLSFITSTDIETTLSRFSEDMMQIDRKIPREIVALGSQTFKLLAQITLLSASQKYNLIVLPVFAIIVYVIQGMYLVTSRQIKKLCMETRSLPNDSFVETAQGMVTIRAFGWEKAYSLENSRALDASQSSSYTLHVLEQSFGLVLDLIVAGVVLVHVAFIVTFTGTTMTAGDVGISMNVILMLNMTLMTTVQSWANFDTSLNMVSRIRSFATTVAPETQPSQQYPIPKLWPSSGEMDLVNVVVSQGKQPAASVNTTVDVSFKMAPVHKIAVCGPTGSGKSSLLLSFLRMIDLSEGTIIIDGLDLSSISRDLIRSRIITIPQDSFIILNDTVRENLDVLGITTDKKIVETLKKVHLWSSLESRAIDFGLSRTFYLDMPMKAWPLSESQMQLISLARALLLRSPRGKILLFEESTSKVDTETSKFVQEVIDEEFRDSTIIVVGHRLETISNSDSIIVMDKGGIVEAGSFNDLRQKQGAFRSLLDSSAL</sequence>
<dbReference type="Gene3D" id="3.40.50.300">
    <property type="entry name" value="P-loop containing nucleotide triphosphate hydrolases"/>
    <property type="match status" value="2"/>
</dbReference>
<dbReference type="AlphaFoldDB" id="A0A135LWX0"/>
<dbReference type="GeneID" id="63703521"/>
<dbReference type="InterPro" id="IPR050173">
    <property type="entry name" value="ABC_transporter_C-like"/>
</dbReference>
<dbReference type="PANTHER" id="PTHR24223">
    <property type="entry name" value="ATP-BINDING CASSETTE SUB-FAMILY C"/>
    <property type="match status" value="1"/>
</dbReference>
<keyword evidence="7 8" id="KW-0472">Membrane</keyword>
<dbReference type="STRING" id="5078.A0A135LWX0"/>
<evidence type="ECO:0000256" key="2">
    <source>
        <dbReference type="ARBA" id="ARBA00022448"/>
    </source>
</evidence>
<name>A0A135LWX0_PENPA</name>
<accession>A0A135LWX0</accession>
<evidence type="ECO:0000256" key="5">
    <source>
        <dbReference type="ARBA" id="ARBA00022840"/>
    </source>
</evidence>
<gene>
    <name evidence="11" type="ORF">PGRI_005080</name>
</gene>
<evidence type="ECO:0000256" key="7">
    <source>
        <dbReference type="ARBA" id="ARBA00023136"/>
    </source>
</evidence>
<evidence type="ECO:0000259" key="10">
    <source>
        <dbReference type="PROSITE" id="PS50929"/>
    </source>
</evidence>
<feature type="domain" description="ABC transmembrane type-1" evidence="10">
    <location>
        <begin position="596"/>
        <end position="875"/>
    </location>
</feature>
<keyword evidence="2" id="KW-0813">Transport</keyword>
<evidence type="ECO:0000256" key="6">
    <source>
        <dbReference type="ARBA" id="ARBA00022989"/>
    </source>
</evidence>
<evidence type="ECO:0000256" key="8">
    <source>
        <dbReference type="SAM" id="Phobius"/>
    </source>
</evidence>
<dbReference type="SUPFAM" id="SSF52540">
    <property type="entry name" value="P-loop containing nucleoside triphosphate hydrolases"/>
    <property type="match status" value="2"/>
</dbReference>
<keyword evidence="5" id="KW-0067">ATP-binding</keyword>
<evidence type="ECO:0000259" key="9">
    <source>
        <dbReference type="PROSITE" id="PS50893"/>
    </source>
</evidence>
<keyword evidence="3 8" id="KW-0812">Transmembrane</keyword>
<dbReference type="GO" id="GO:0005524">
    <property type="term" value="F:ATP binding"/>
    <property type="evidence" value="ECO:0007669"/>
    <property type="project" value="UniProtKB-KW"/>
</dbReference>
<evidence type="ECO:0000313" key="12">
    <source>
        <dbReference type="Proteomes" id="UP000070168"/>
    </source>
</evidence>
<dbReference type="Pfam" id="PF00005">
    <property type="entry name" value="ABC_tran"/>
    <property type="match status" value="2"/>
</dbReference>
<protein>
    <submittedName>
        <fullName evidence="11">ABC transporter, transmembrane domain, type 1</fullName>
    </submittedName>
</protein>
<feature type="transmembrane region" description="Helical" evidence="8">
    <location>
        <begin position="199"/>
        <end position="224"/>
    </location>
</feature>
<evidence type="ECO:0000256" key="3">
    <source>
        <dbReference type="ARBA" id="ARBA00022692"/>
    </source>
</evidence>
<feature type="transmembrane region" description="Helical" evidence="8">
    <location>
        <begin position="734"/>
        <end position="753"/>
    </location>
</feature>
<dbReference type="InterPro" id="IPR036640">
    <property type="entry name" value="ABC1_TM_sf"/>
</dbReference>
<dbReference type="GO" id="GO:0140359">
    <property type="term" value="F:ABC-type transporter activity"/>
    <property type="evidence" value="ECO:0007669"/>
    <property type="project" value="InterPro"/>
</dbReference>
<dbReference type="SUPFAM" id="SSF90123">
    <property type="entry name" value="ABC transporter transmembrane region"/>
    <property type="match status" value="2"/>
</dbReference>
<feature type="domain" description="ABC transporter" evidence="9">
    <location>
        <begin position="912"/>
        <end position="1159"/>
    </location>
</feature>
<evidence type="ECO:0000313" key="11">
    <source>
        <dbReference type="EMBL" id="KXG53458.1"/>
    </source>
</evidence>
<dbReference type="OMA" id="SHVMESK"/>
<dbReference type="EMBL" id="LHQR01000014">
    <property type="protein sequence ID" value="KXG53458.1"/>
    <property type="molecule type" value="Genomic_DNA"/>
</dbReference>
<dbReference type="PANTHER" id="PTHR24223:SF345">
    <property type="entry name" value="ABC MULTIDRUG TRANSPORTER (EUROFUNG)"/>
    <property type="match status" value="1"/>
</dbReference>
<feature type="transmembrane region" description="Helical" evidence="8">
    <location>
        <begin position="851"/>
        <end position="873"/>
    </location>
</feature>
<feature type="transmembrane region" description="Helical" evidence="8">
    <location>
        <begin position="20"/>
        <end position="40"/>
    </location>
</feature>
<reference evidence="11 12" key="1">
    <citation type="journal article" date="2016" name="BMC Genomics">
        <title>Genome sequencing and secondary metabolism of the postharvest pathogen Penicillium griseofulvum.</title>
        <authorList>
            <person name="Banani H."/>
            <person name="Marcet-Houben M."/>
            <person name="Ballester A.R."/>
            <person name="Abbruscato P."/>
            <person name="Gonzalez-Candelas L."/>
            <person name="Gabaldon T."/>
            <person name="Spadaro D."/>
        </authorList>
    </citation>
    <scope>NUCLEOTIDE SEQUENCE [LARGE SCALE GENOMIC DNA]</scope>
    <source>
        <strain evidence="11 12">PG3</strain>
    </source>
</reference>
<keyword evidence="6 8" id="KW-1133">Transmembrane helix</keyword>
<keyword evidence="4" id="KW-0547">Nucleotide-binding</keyword>
<dbReference type="GO" id="GO:0016020">
    <property type="term" value="C:membrane"/>
    <property type="evidence" value="ECO:0007669"/>
    <property type="project" value="UniProtKB-SubCell"/>
</dbReference>
<dbReference type="PROSITE" id="PS50929">
    <property type="entry name" value="ABC_TM1F"/>
    <property type="match status" value="2"/>
</dbReference>
<dbReference type="InterPro" id="IPR027417">
    <property type="entry name" value="P-loop_NTPase"/>
</dbReference>
<dbReference type="Pfam" id="PF00664">
    <property type="entry name" value="ABC_membrane"/>
    <property type="match status" value="2"/>
</dbReference>
<dbReference type="RefSeq" id="XP_040651993.1">
    <property type="nucleotide sequence ID" value="XM_040788221.1"/>
</dbReference>
<feature type="domain" description="ABC transmembrane type-1" evidence="10">
    <location>
        <begin position="1"/>
        <end position="263"/>
    </location>
</feature>
<comment type="caution">
    <text evidence="11">The sequence shown here is derived from an EMBL/GenBank/DDBJ whole genome shotgun (WGS) entry which is preliminary data.</text>
</comment>
<dbReference type="SMART" id="SM00382">
    <property type="entry name" value="AAA"/>
    <property type="match status" value="2"/>
</dbReference>
<feature type="transmembrane region" description="Helical" evidence="8">
    <location>
        <begin position="89"/>
        <end position="110"/>
    </location>
</feature>
<dbReference type="InterPro" id="IPR003593">
    <property type="entry name" value="AAA+_ATPase"/>
</dbReference>
<feature type="transmembrane region" description="Helical" evidence="8">
    <location>
        <begin position="637"/>
        <end position="658"/>
    </location>
</feature>
<feature type="transmembrane region" description="Helical" evidence="8">
    <location>
        <begin position="236"/>
        <end position="258"/>
    </location>
</feature>
<proteinExistence type="predicted"/>
<dbReference type="CDD" id="cd18580">
    <property type="entry name" value="ABC_6TM_ABCC_D2"/>
    <property type="match status" value="1"/>
</dbReference>